<evidence type="ECO:0000313" key="2">
    <source>
        <dbReference type="EMBL" id="PZX44062.1"/>
    </source>
</evidence>
<reference evidence="2 3" key="1">
    <citation type="submission" date="2018-06" db="EMBL/GenBank/DDBJ databases">
        <title>Genomic Encyclopedia of Archaeal and Bacterial Type Strains, Phase II (KMG-II): from individual species to whole genera.</title>
        <authorList>
            <person name="Goeker M."/>
        </authorList>
    </citation>
    <scope>NUCLEOTIDE SEQUENCE [LARGE SCALE GENOMIC DNA]</scope>
    <source>
        <strain evidence="2 3">DSM 17205</strain>
    </source>
</reference>
<name>A0ABX5Q1Z6_9FLAO</name>
<dbReference type="Gene3D" id="3.30.450.20">
    <property type="entry name" value="PAS domain"/>
    <property type="match status" value="1"/>
</dbReference>
<dbReference type="NCBIfam" id="TIGR00229">
    <property type="entry name" value="sensory_box"/>
    <property type="match status" value="1"/>
</dbReference>
<comment type="caution">
    <text evidence="2">The sequence shown here is derived from an EMBL/GenBank/DDBJ whole genome shotgun (WGS) entry which is preliminary data.</text>
</comment>
<accession>A0ABX5Q1Z6</accession>
<evidence type="ECO:0000259" key="1">
    <source>
        <dbReference type="PROSITE" id="PS50112"/>
    </source>
</evidence>
<dbReference type="CDD" id="cd00130">
    <property type="entry name" value="PAS"/>
    <property type="match status" value="1"/>
</dbReference>
<protein>
    <submittedName>
        <fullName evidence="2">PAS domain S-box-containing protein</fullName>
    </submittedName>
</protein>
<organism evidence="2 3">
    <name type="scientific">Nonlabens dokdonensis</name>
    <dbReference type="NCBI Taxonomy" id="328515"/>
    <lineage>
        <taxon>Bacteria</taxon>
        <taxon>Pseudomonadati</taxon>
        <taxon>Bacteroidota</taxon>
        <taxon>Flavobacteriia</taxon>
        <taxon>Flavobacteriales</taxon>
        <taxon>Flavobacteriaceae</taxon>
        <taxon>Nonlabens</taxon>
    </lineage>
</organism>
<dbReference type="SUPFAM" id="SSF55785">
    <property type="entry name" value="PYP-like sensor domain (PAS domain)"/>
    <property type="match status" value="1"/>
</dbReference>
<dbReference type="Pfam" id="PF13426">
    <property type="entry name" value="PAS_9"/>
    <property type="match status" value="1"/>
</dbReference>
<keyword evidence="3" id="KW-1185">Reference proteome</keyword>
<dbReference type="Proteomes" id="UP000248584">
    <property type="component" value="Unassembled WGS sequence"/>
</dbReference>
<sequence>MRLQYSQFTIIENEINTTPLLSWDIVKLLLWDLDATIFHDLDKIAISNNWYFKYFIDGYSHFKNYAIVLVDHELNICAASPNIKKITGYESNEMIGKAVYFSHGAATNSDCKFLSKIAIDEEIPFHSRLVNYDRDGNVYGCETRAFPIFNKSGKLCHYIAFKQAYSV</sequence>
<gene>
    <name evidence="2" type="ORF">LX97_01070</name>
</gene>
<dbReference type="InterPro" id="IPR035965">
    <property type="entry name" value="PAS-like_dom_sf"/>
</dbReference>
<dbReference type="EMBL" id="QKZR01000001">
    <property type="protein sequence ID" value="PZX44062.1"/>
    <property type="molecule type" value="Genomic_DNA"/>
</dbReference>
<dbReference type="InterPro" id="IPR000014">
    <property type="entry name" value="PAS"/>
</dbReference>
<feature type="domain" description="PAS" evidence="1">
    <location>
        <begin position="67"/>
        <end position="102"/>
    </location>
</feature>
<evidence type="ECO:0000313" key="3">
    <source>
        <dbReference type="Proteomes" id="UP000248584"/>
    </source>
</evidence>
<proteinExistence type="predicted"/>
<dbReference type="PROSITE" id="PS50112">
    <property type="entry name" value="PAS"/>
    <property type="match status" value="1"/>
</dbReference>